<accession>A0ABS8VMQ0</accession>
<keyword evidence="3" id="KW-1185">Reference proteome</keyword>
<comment type="caution">
    <text evidence="2">The sequence shown here is derived from an EMBL/GenBank/DDBJ whole genome shotgun (WGS) entry which is preliminary data.</text>
</comment>
<dbReference type="EMBL" id="JACEIK010005461">
    <property type="protein sequence ID" value="MCE0481564.1"/>
    <property type="molecule type" value="Genomic_DNA"/>
</dbReference>
<name>A0ABS8VMQ0_DATST</name>
<protein>
    <submittedName>
        <fullName evidence="2">Uncharacterized protein</fullName>
    </submittedName>
</protein>
<gene>
    <name evidence="2" type="ORF">HAX54_039409</name>
</gene>
<evidence type="ECO:0000313" key="3">
    <source>
        <dbReference type="Proteomes" id="UP000823775"/>
    </source>
</evidence>
<proteinExistence type="predicted"/>
<feature type="compositionally biased region" description="Basic and acidic residues" evidence="1">
    <location>
        <begin position="75"/>
        <end position="92"/>
    </location>
</feature>
<evidence type="ECO:0000256" key="1">
    <source>
        <dbReference type="SAM" id="MobiDB-lite"/>
    </source>
</evidence>
<evidence type="ECO:0000313" key="2">
    <source>
        <dbReference type="EMBL" id="MCE0481564.1"/>
    </source>
</evidence>
<organism evidence="2 3">
    <name type="scientific">Datura stramonium</name>
    <name type="common">Jimsonweed</name>
    <name type="synonym">Common thornapple</name>
    <dbReference type="NCBI Taxonomy" id="4076"/>
    <lineage>
        <taxon>Eukaryota</taxon>
        <taxon>Viridiplantae</taxon>
        <taxon>Streptophyta</taxon>
        <taxon>Embryophyta</taxon>
        <taxon>Tracheophyta</taxon>
        <taxon>Spermatophyta</taxon>
        <taxon>Magnoliopsida</taxon>
        <taxon>eudicotyledons</taxon>
        <taxon>Gunneridae</taxon>
        <taxon>Pentapetalae</taxon>
        <taxon>asterids</taxon>
        <taxon>lamiids</taxon>
        <taxon>Solanales</taxon>
        <taxon>Solanaceae</taxon>
        <taxon>Solanoideae</taxon>
        <taxon>Datureae</taxon>
        <taxon>Datura</taxon>
    </lineage>
</organism>
<reference evidence="2 3" key="1">
    <citation type="journal article" date="2021" name="BMC Genomics">
        <title>Datura genome reveals duplications of psychoactive alkaloid biosynthetic genes and high mutation rate following tissue culture.</title>
        <authorList>
            <person name="Rajewski A."/>
            <person name="Carter-House D."/>
            <person name="Stajich J."/>
            <person name="Litt A."/>
        </authorList>
    </citation>
    <scope>NUCLEOTIDE SEQUENCE [LARGE SCALE GENOMIC DNA]</scope>
    <source>
        <strain evidence="2">AR-01</strain>
    </source>
</reference>
<sequence length="124" mass="14040">MSQTCFPCHQPGEAFDFCRGLILPKLPPWPYLTTWLFQYLVLVELAYRKFAIIIMFPDDSTGVTLVPLKLLTKTEKGGDKRGKEVATRRDEPTFSVPGVEAPTNMDADHIFIYEISYNLNILAG</sequence>
<feature type="region of interest" description="Disordered" evidence="1">
    <location>
        <begin position="75"/>
        <end position="98"/>
    </location>
</feature>
<dbReference type="Proteomes" id="UP000823775">
    <property type="component" value="Unassembled WGS sequence"/>
</dbReference>